<accession>A0A4Y2DMV4</accession>
<sequence length="305" mass="34221">MADSYYSSRKPQQQQYDRQIGDSDIMKTEFRRPRDILLSVVSEFHTICSARLADLTKKLRDLSSKSTELLDNKCHFRLAEVAHSLLKVAPYDPITMSCRGLQRYMNEVLPHSEWAQEAMRPALIMVLRRIEKTFSKIAKKPTIRRLTDWNAARSLLKGVYLTLYRHPYIVHLPHLKSLVSGCQSIILGDQSSFAESSTNLPSTASIMGQSPPPGFCSVVVRLIAMQMIALGETQSLESVCGGSSAYSSPEKIEMYLMNLILPLCIRISSSIKGTTILLPLKQLYQKLARNSLEPSLRTSVGPSTI</sequence>
<gene>
    <name evidence="3" type="primary">unc80_0</name>
    <name evidence="3" type="ORF">AVEN_47588_1</name>
</gene>
<dbReference type="AlphaFoldDB" id="A0A4Y2DMV4"/>
<dbReference type="OrthoDB" id="6416618at2759"/>
<feature type="domain" description="Protein UNC80 C-terminal" evidence="2">
    <location>
        <begin position="14"/>
        <end position="274"/>
    </location>
</feature>
<dbReference type="PANTHER" id="PTHR31781">
    <property type="entry name" value="UNC80"/>
    <property type="match status" value="1"/>
</dbReference>
<feature type="compositionally biased region" description="Polar residues" evidence="1">
    <location>
        <begin position="1"/>
        <end position="17"/>
    </location>
</feature>
<evidence type="ECO:0000313" key="4">
    <source>
        <dbReference type="Proteomes" id="UP000499080"/>
    </source>
</evidence>
<dbReference type="InterPro" id="IPR046460">
    <property type="entry name" value="UNC80_C"/>
</dbReference>
<dbReference type="Proteomes" id="UP000499080">
    <property type="component" value="Unassembled WGS sequence"/>
</dbReference>
<keyword evidence="4" id="KW-1185">Reference proteome</keyword>
<proteinExistence type="predicted"/>
<name>A0A4Y2DMV4_ARAVE</name>
<feature type="region of interest" description="Disordered" evidence="1">
    <location>
        <begin position="1"/>
        <end position="23"/>
    </location>
</feature>
<evidence type="ECO:0000256" key="1">
    <source>
        <dbReference type="SAM" id="MobiDB-lite"/>
    </source>
</evidence>
<evidence type="ECO:0000259" key="2">
    <source>
        <dbReference type="Pfam" id="PF20262"/>
    </source>
</evidence>
<protein>
    <submittedName>
        <fullName evidence="3">Protein unc-80</fullName>
    </submittedName>
</protein>
<dbReference type="GO" id="GO:0034703">
    <property type="term" value="C:cation channel complex"/>
    <property type="evidence" value="ECO:0007669"/>
    <property type="project" value="TreeGrafter"/>
</dbReference>
<dbReference type="EMBL" id="BGPR01000384">
    <property type="protein sequence ID" value="GBM17184.1"/>
    <property type="molecule type" value="Genomic_DNA"/>
</dbReference>
<evidence type="ECO:0000313" key="3">
    <source>
        <dbReference type="EMBL" id="GBM17184.1"/>
    </source>
</evidence>
<dbReference type="Pfam" id="PF20262">
    <property type="entry name" value="UNC80_C"/>
    <property type="match status" value="1"/>
</dbReference>
<organism evidence="3 4">
    <name type="scientific">Araneus ventricosus</name>
    <name type="common">Orbweaver spider</name>
    <name type="synonym">Epeira ventricosa</name>
    <dbReference type="NCBI Taxonomy" id="182803"/>
    <lineage>
        <taxon>Eukaryota</taxon>
        <taxon>Metazoa</taxon>
        <taxon>Ecdysozoa</taxon>
        <taxon>Arthropoda</taxon>
        <taxon>Chelicerata</taxon>
        <taxon>Arachnida</taxon>
        <taxon>Araneae</taxon>
        <taxon>Araneomorphae</taxon>
        <taxon>Entelegynae</taxon>
        <taxon>Araneoidea</taxon>
        <taxon>Araneidae</taxon>
        <taxon>Araneus</taxon>
    </lineage>
</organism>
<reference evidence="3 4" key="1">
    <citation type="journal article" date="2019" name="Sci. Rep.">
        <title>Orb-weaving spider Araneus ventricosus genome elucidates the spidroin gene catalogue.</title>
        <authorList>
            <person name="Kono N."/>
            <person name="Nakamura H."/>
            <person name="Ohtoshi R."/>
            <person name="Moran D.A.P."/>
            <person name="Shinohara A."/>
            <person name="Yoshida Y."/>
            <person name="Fujiwara M."/>
            <person name="Mori M."/>
            <person name="Tomita M."/>
            <person name="Arakawa K."/>
        </authorList>
    </citation>
    <scope>NUCLEOTIDE SEQUENCE [LARGE SCALE GENOMIC DNA]</scope>
</reference>
<comment type="caution">
    <text evidence="3">The sequence shown here is derived from an EMBL/GenBank/DDBJ whole genome shotgun (WGS) entry which is preliminary data.</text>
</comment>
<dbReference type="GO" id="GO:0055080">
    <property type="term" value="P:monoatomic cation homeostasis"/>
    <property type="evidence" value="ECO:0007669"/>
    <property type="project" value="TreeGrafter"/>
</dbReference>
<dbReference type="GO" id="GO:0030424">
    <property type="term" value="C:axon"/>
    <property type="evidence" value="ECO:0007669"/>
    <property type="project" value="TreeGrafter"/>
</dbReference>
<dbReference type="GO" id="GO:0005261">
    <property type="term" value="F:monoatomic cation channel activity"/>
    <property type="evidence" value="ECO:0007669"/>
    <property type="project" value="TreeGrafter"/>
</dbReference>
<dbReference type="PANTHER" id="PTHR31781:SF1">
    <property type="entry name" value="PROTEIN UNC-80 HOMOLOG"/>
    <property type="match status" value="1"/>
</dbReference>